<keyword evidence="3" id="KW-0507">mRNA processing</keyword>
<dbReference type="PANTHER" id="PTHR13484">
    <property type="entry name" value="FIP1-LIKE 1 PROTEIN"/>
    <property type="match status" value="1"/>
</dbReference>
<evidence type="ECO:0000256" key="5">
    <source>
        <dbReference type="SAM" id="MobiDB-lite"/>
    </source>
</evidence>
<sequence length="442" mass="48482">MADDASNEDSWLYGDSNPEPPDKEENSDENGTPTKDEVKFDNPEDEVQDETPNEAVKASTEQEINGADGRATPTEDEVTDVAAQGSDAAAPEEGDAEEKDAVKEDKDEGEDDDDDDDSDDDVQVTIGDIKTSTTYASSMNMKRGPSDKAKQQQQGKFSIDEFEAVGTINGVPAHEFNLDSMEDKPWRMPGADITDYFNYGFNEDTWRAYCEKQKRLRINESGVGLTGIGANPSVTSGNVVKTLTGSIPVSIVNENSKYASNLALKRAGPPPGRKGGGSIDVIGGEREGQITVMGSEGRPDFSGSYPNLNVPPPGFGGSNFGSGNYGGASEYYPTEADPYYNNYEPTQEHQWNNQPRWENRGSATNVVVPLGVQDETSRQSKDSVGDKDDEKSEKRSRHKHRSRSRSGERSSRSGKKRKSRSRSPSHRHRSKKKSRRSDRDDD</sequence>
<feature type="region of interest" description="Disordered" evidence="5">
    <location>
        <begin position="338"/>
        <end position="442"/>
    </location>
</feature>
<feature type="domain" description="Pre-mRNA polyadenylation factor Fip1" evidence="6">
    <location>
        <begin position="175"/>
        <end position="217"/>
    </location>
</feature>
<evidence type="ECO:0000256" key="1">
    <source>
        <dbReference type="ARBA" id="ARBA00004123"/>
    </source>
</evidence>
<accession>A0A8S1CKN8</accession>
<comment type="caution">
    <text evidence="7">The sequence shown here is derived from an EMBL/GenBank/DDBJ whole genome shotgun (WGS) entry which is preliminary data.</text>
</comment>
<dbReference type="GO" id="GO:0005847">
    <property type="term" value="C:mRNA cleavage and polyadenylation specificity factor complex"/>
    <property type="evidence" value="ECO:0007669"/>
    <property type="project" value="TreeGrafter"/>
</dbReference>
<feature type="compositionally biased region" description="Basic and acidic residues" evidence="5">
    <location>
        <begin position="375"/>
        <end position="393"/>
    </location>
</feature>
<name>A0A8S1CKN8_9INSE</name>
<proteinExistence type="inferred from homology"/>
<feature type="compositionally biased region" description="Basic residues" evidence="5">
    <location>
        <begin position="412"/>
        <end position="436"/>
    </location>
</feature>
<dbReference type="OrthoDB" id="1917198at2759"/>
<evidence type="ECO:0000256" key="4">
    <source>
        <dbReference type="ARBA" id="ARBA00023242"/>
    </source>
</evidence>
<feature type="compositionally biased region" description="Acidic residues" evidence="5">
    <location>
        <begin position="43"/>
        <end position="52"/>
    </location>
</feature>
<keyword evidence="8" id="KW-1185">Reference proteome</keyword>
<feature type="compositionally biased region" description="Basic residues" evidence="5">
    <location>
        <begin position="394"/>
        <end position="404"/>
    </location>
</feature>
<protein>
    <recommendedName>
        <fullName evidence="6">Pre-mRNA polyadenylation factor Fip1 domain-containing protein</fullName>
    </recommendedName>
</protein>
<feature type="compositionally biased region" description="Acidic residues" evidence="5">
    <location>
        <begin position="107"/>
        <end position="122"/>
    </location>
</feature>
<feature type="region of interest" description="Disordered" evidence="5">
    <location>
        <begin position="1"/>
        <end position="151"/>
    </location>
</feature>
<comment type="subcellular location">
    <subcellularLocation>
        <location evidence="1">Nucleus</location>
    </subcellularLocation>
</comment>
<feature type="compositionally biased region" description="Polar residues" evidence="5">
    <location>
        <begin position="343"/>
        <end position="365"/>
    </location>
</feature>
<evidence type="ECO:0000256" key="2">
    <source>
        <dbReference type="ARBA" id="ARBA00007459"/>
    </source>
</evidence>
<dbReference type="AlphaFoldDB" id="A0A8S1CKN8"/>
<gene>
    <name evidence="7" type="ORF">CLODIP_2_CD14656</name>
</gene>
<dbReference type="EMBL" id="CADEPI010000049">
    <property type="protein sequence ID" value="CAB3370043.1"/>
    <property type="molecule type" value="Genomic_DNA"/>
</dbReference>
<evidence type="ECO:0000313" key="8">
    <source>
        <dbReference type="Proteomes" id="UP000494165"/>
    </source>
</evidence>
<comment type="similarity">
    <text evidence="2">Belongs to the FIP1 family.</text>
</comment>
<dbReference type="Pfam" id="PF05182">
    <property type="entry name" value="Fip1"/>
    <property type="match status" value="1"/>
</dbReference>
<evidence type="ECO:0000259" key="6">
    <source>
        <dbReference type="Pfam" id="PF05182"/>
    </source>
</evidence>
<dbReference type="GO" id="GO:0006397">
    <property type="term" value="P:mRNA processing"/>
    <property type="evidence" value="ECO:0007669"/>
    <property type="project" value="UniProtKB-KW"/>
</dbReference>
<dbReference type="Proteomes" id="UP000494165">
    <property type="component" value="Unassembled WGS sequence"/>
</dbReference>
<feature type="compositionally biased region" description="Polar residues" evidence="5">
    <location>
        <begin position="130"/>
        <end position="140"/>
    </location>
</feature>
<evidence type="ECO:0000313" key="7">
    <source>
        <dbReference type="EMBL" id="CAB3370043.1"/>
    </source>
</evidence>
<dbReference type="InterPro" id="IPR007854">
    <property type="entry name" value="Fip1_dom"/>
</dbReference>
<dbReference type="PANTHER" id="PTHR13484:SF0">
    <property type="entry name" value="PRE-MRNA 3'-END-PROCESSING FACTOR FIP1"/>
    <property type="match status" value="1"/>
</dbReference>
<organism evidence="7 8">
    <name type="scientific">Cloeon dipterum</name>
    <dbReference type="NCBI Taxonomy" id="197152"/>
    <lineage>
        <taxon>Eukaryota</taxon>
        <taxon>Metazoa</taxon>
        <taxon>Ecdysozoa</taxon>
        <taxon>Arthropoda</taxon>
        <taxon>Hexapoda</taxon>
        <taxon>Insecta</taxon>
        <taxon>Pterygota</taxon>
        <taxon>Palaeoptera</taxon>
        <taxon>Ephemeroptera</taxon>
        <taxon>Pisciforma</taxon>
        <taxon>Baetidae</taxon>
        <taxon>Cloeon</taxon>
    </lineage>
</organism>
<keyword evidence="4" id="KW-0539">Nucleus</keyword>
<reference evidence="7 8" key="1">
    <citation type="submission" date="2020-04" db="EMBL/GenBank/DDBJ databases">
        <authorList>
            <person name="Alioto T."/>
            <person name="Alioto T."/>
            <person name="Gomez Garrido J."/>
        </authorList>
    </citation>
    <scope>NUCLEOTIDE SEQUENCE [LARGE SCALE GENOMIC DNA]</scope>
</reference>
<evidence type="ECO:0000256" key="3">
    <source>
        <dbReference type="ARBA" id="ARBA00022664"/>
    </source>
</evidence>
<dbReference type="InterPro" id="IPR051187">
    <property type="entry name" value="Pre-mRNA_3'-end_processing_reg"/>
</dbReference>